<reference evidence="10" key="1">
    <citation type="journal article" date="2014" name="Int. J. Syst. Evol. Microbiol.">
        <title>Complete genome sequence of Corynebacterium casei LMG S-19264T (=DSM 44701T), isolated from a smear-ripened cheese.</title>
        <authorList>
            <consortium name="US DOE Joint Genome Institute (JGI-PGF)"/>
            <person name="Walter F."/>
            <person name="Albersmeier A."/>
            <person name="Kalinowski J."/>
            <person name="Ruckert C."/>
        </authorList>
    </citation>
    <scope>NUCLEOTIDE SEQUENCE</scope>
    <source>
        <strain evidence="10">CGMCC 1.15454</strain>
    </source>
</reference>
<sequence length="413" mass="44757">MKKTIVTMSTVAVVGLTSAFFAETAHAEKTVSQIHDERSEIKVNLSNAEAKIAQVLLDLEDLNKKIARVDGALAENKKQVKETEDKIKDTKQKVDELEEEIAVLEDKIEERFEIMKERIVAYQKNGGDVQYLEVLFGSKSFGDFISRSSAVSKISDADADLMKQQEADKKAVEKKQAAVEEKLDELNDMKAEQEAIQDTILEQKEQNEAAKQELKDKEAQLKEMKANLEGKDSNLAALEADIRSSMEAANNDTPSVSGESNGSSSSHSTTSKPSVKATTATVPSGSTGSAITAGNKYIGNSVYVWGGGRSAYDVQHGRFDCSGFVSWAYRQEGISLPASTAGLSGVGSKVSYSNIQPGDLVFFDTDGRKNGHVGIYIGGGQFIGSQSSTGVAKVSMSNPYWSKAFKGHVRRVK</sequence>
<evidence type="ECO:0000256" key="6">
    <source>
        <dbReference type="SAM" id="Coils"/>
    </source>
</evidence>
<protein>
    <submittedName>
        <fullName evidence="10">Peptidoglycan DL-endopeptidase CwlO</fullName>
    </submittedName>
</protein>
<evidence type="ECO:0000256" key="1">
    <source>
        <dbReference type="ARBA" id="ARBA00007074"/>
    </source>
</evidence>
<evidence type="ECO:0000256" key="8">
    <source>
        <dbReference type="SAM" id="SignalP"/>
    </source>
</evidence>
<evidence type="ECO:0000313" key="11">
    <source>
        <dbReference type="Proteomes" id="UP000621492"/>
    </source>
</evidence>
<dbReference type="EMBL" id="BMJD01000006">
    <property type="protein sequence ID" value="GGB36147.1"/>
    <property type="molecule type" value="Genomic_DNA"/>
</dbReference>
<keyword evidence="4" id="KW-0378">Hydrolase</keyword>
<dbReference type="SUPFAM" id="SSF54001">
    <property type="entry name" value="Cysteine proteinases"/>
    <property type="match status" value="1"/>
</dbReference>
<dbReference type="AlphaFoldDB" id="A0A9W5X4X9"/>
<dbReference type="PROSITE" id="PS51935">
    <property type="entry name" value="NLPC_P60"/>
    <property type="match status" value="1"/>
</dbReference>
<dbReference type="InterPro" id="IPR051202">
    <property type="entry name" value="Peptidase_C40"/>
</dbReference>
<keyword evidence="6" id="KW-0175">Coiled coil</keyword>
<accession>A0A9W5X4X9</accession>
<feature type="domain" description="NlpC/P60" evidence="9">
    <location>
        <begin position="284"/>
        <end position="412"/>
    </location>
</feature>
<dbReference type="RefSeq" id="WP_286170954.1">
    <property type="nucleotide sequence ID" value="NZ_BMJD01000006.1"/>
</dbReference>
<feature type="compositionally biased region" description="Low complexity" evidence="7">
    <location>
        <begin position="254"/>
        <end position="276"/>
    </location>
</feature>
<evidence type="ECO:0000313" key="10">
    <source>
        <dbReference type="EMBL" id="GGB36147.1"/>
    </source>
</evidence>
<feature type="chain" id="PRO_5040954011" evidence="8">
    <location>
        <begin position="28"/>
        <end position="413"/>
    </location>
</feature>
<dbReference type="Gene3D" id="6.10.250.3150">
    <property type="match status" value="1"/>
</dbReference>
<dbReference type="Gene3D" id="3.90.1720.10">
    <property type="entry name" value="endopeptidase domain like (from Nostoc punctiforme)"/>
    <property type="match status" value="1"/>
</dbReference>
<evidence type="ECO:0000256" key="7">
    <source>
        <dbReference type="SAM" id="MobiDB-lite"/>
    </source>
</evidence>
<dbReference type="GO" id="GO:0008234">
    <property type="term" value="F:cysteine-type peptidase activity"/>
    <property type="evidence" value="ECO:0007669"/>
    <property type="project" value="UniProtKB-KW"/>
</dbReference>
<keyword evidence="3 8" id="KW-0732">Signal</keyword>
<keyword evidence="11" id="KW-1185">Reference proteome</keyword>
<proteinExistence type="inferred from homology"/>
<gene>
    <name evidence="10" type="primary">cwlO</name>
    <name evidence="10" type="ORF">GCM10011409_11970</name>
</gene>
<keyword evidence="5" id="KW-0788">Thiol protease</keyword>
<feature type="coiled-coil region" evidence="6">
    <location>
        <begin position="45"/>
        <end position="125"/>
    </location>
</feature>
<comment type="similarity">
    <text evidence="1">Belongs to the peptidase C40 family.</text>
</comment>
<dbReference type="PANTHER" id="PTHR47053">
    <property type="entry name" value="MUREIN DD-ENDOPEPTIDASE MEPH-RELATED"/>
    <property type="match status" value="1"/>
</dbReference>
<dbReference type="GO" id="GO:0006508">
    <property type="term" value="P:proteolysis"/>
    <property type="evidence" value="ECO:0007669"/>
    <property type="project" value="UniProtKB-KW"/>
</dbReference>
<name>A0A9W5X4X9_9BACI</name>
<feature type="compositionally biased region" description="Polar residues" evidence="7">
    <location>
        <begin position="277"/>
        <end position="290"/>
    </location>
</feature>
<dbReference type="Proteomes" id="UP000621492">
    <property type="component" value="Unassembled WGS sequence"/>
</dbReference>
<dbReference type="InterPro" id="IPR000064">
    <property type="entry name" value="NLP_P60_dom"/>
</dbReference>
<comment type="caution">
    <text evidence="10">The sequence shown here is derived from an EMBL/GenBank/DDBJ whole genome shotgun (WGS) entry which is preliminary data.</text>
</comment>
<feature type="coiled-coil region" evidence="6">
    <location>
        <begin position="162"/>
        <end position="241"/>
    </location>
</feature>
<dbReference type="InterPro" id="IPR038765">
    <property type="entry name" value="Papain-like_cys_pep_sf"/>
</dbReference>
<feature type="signal peptide" evidence="8">
    <location>
        <begin position="1"/>
        <end position="27"/>
    </location>
</feature>
<dbReference type="Pfam" id="PF00877">
    <property type="entry name" value="NLPC_P60"/>
    <property type="match status" value="1"/>
</dbReference>
<evidence type="ECO:0000256" key="5">
    <source>
        <dbReference type="ARBA" id="ARBA00022807"/>
    </source>
</evidence>
<dbReference type="Pfam" id="PF24568">
    <property type="entry name" value="CC_PcsB"/>
    <property type="match status" value="1"/>
</dbReference>
<evidence type="ECO:0000259" key="9">
    <source>
        <dbReference type="PROSITE" id="PS51935"/>
    </source>
</evidence>
<evidence type="ECO:0000256" key="2">
    <source>
        <dbReference type="ARBA" id="ARBA00022670"/>
    </source>
</evidence>
<organism evidence="10 11">
    <name type="scientific">Lentibacillus populi</name>
    <dbReference type="NCBI Taxonomy" id="1827502"/>
    <lineage>
        <taxon>Bacteria</taxon>
        <taxon>Bacillati</taxon>
        <taxon>Bacillota</taxon>
        <taxon>Bacilli</taxon>
        <taxon>Bacillales</taxon>
        <taxon>Bacillaceae</taxon>
        <taxon>Lentibacillus</taxon>
    </lineage>
</organism>
<feature type="region of interest" description="Disordered" evidence="7">
    <location>
        <begin position="248"/>
        <end position="290"/>
    </location>
</feature>
<dbReference type="InterPro" id="IPR057309">
    <property type="entry name" value="PcsB_CC"/>
</dbReference>
<evidence type="ECO:0000256" key="3">
    <source>
        <dbReference type="ARBA" id="ARBA00022729"/>
    </source>
</evidence>
<reference evidence="10" key="2">
    <citation type="submission" date="2020-09" db="EMBL/GenBank/DDBJ databases">
        <authorList>
            <person name="Sun Q."/>
            <person name="Zhou Y."/>
        </authorList>
    </citation>
    <scope>NUCLEOTIDE SEQUENCE</scope>
    <source>
        <strain evidence="10">CGMCC 1.15454</strain>
    </source>
</reference>
<evidence type="ECO:0000256" key="4">
    <source>
        <dbReference type="ARBA" id="ARBA00022801"/>
    </source>
</evidence>
<dbReference type="PANTHER" id="PTHR47053:SF1">
    <property type="entry name" value="MUREIN DD-ENDOPEPTIDASE MEPH-RELATED"/>
    <property type="match status" value="1"/>
</dbReference>
<keyword evidence="2" id="KW-0645">Protease</keyword>